<dbReference type="PROSITE" id="PS51257">
    <property type="entry name" value="PROKAR_LIPOPROTEIN"/>
    <property type="match status" value="1"/>
</dbReference>
<accession>A0A1S7LG60</accession>
<sequence length="288" mass="32313">MMLFRRYPANLMLWLLLLGVTGCVGVPTPAERHQTARELAVEHDLTPLHLPAERFYLLAMQTPAYSPGGEVAHIYLEGDGRSWASRWRVAKDPTPVDPIGLKLMVADKAPLRGWLGRPCQYQKPMVQGPRDRVCKQAYWSTHRYAPELVKAMGQGLDQLKQRLKVEKLVLIGYSGGGPMALLLANRRDDVLRVITVAANLDIAAWVRWHRVSPLVGLDPGMELDSLKRIPQIHLSGADDRVAPALLQQRFRARLPASAPITLQTIPKTDHTCCWPEQWPALLRSTIPQ</sequence>
<name>A0A1S7LG60_MAGMO</name>
<gene>
    <name evidence="1" type="ORF">MAGMO_1338</name>
</gene>
<reference evidence="1" key="1">
    <citation type="submission" date="2015-04" db="EMBL/GenBank/DDBJ databases">
        <authorList>
            <person name="Syromyatnikov M.Y."/>
            <person name="Popov V.N."/>
        </authorList>
    </citation>
    <scope>NUCLEOTIDE SEQUENCE</scope>
    <source>
        <strain evidence="1">MO-1</strain>
    </source>
</reference>
<dbReference type="Gene3D" id="3.40.50.1820">
    <property type="entry name" value="alpha/beta hydrolase"/>
    <property type="match status" value="1"/>
</dbReference>
<dbReference type="InterPro" id="IPR029058">
    <property type="entry name" value="AB_hydrolase_fold"/>
</dbReference>
<organism evidence="1">
    <name type="scientific">Magnetococcus massalia (strain MO-1)</name>
    <dbReference type="NCBI Taxonomy" id="451514"/>
    <lineage>
        <taxon>Bacteria</taxon>
        <taxon>Pseudomonadati</taxon>
        <taxon>Pseudomonadota</taxon>
        <taxon>Magnetococcia</taxon>
        <taxon>Magnetococcales</taxon>
        <taxon>Magnetococcaceae</taxon>
        <taxon>Magnetococcus</taxon>
    </lineage>
</organism>
<evidence type="ECO:0008006" key="2">
    <source>
        <dbReference type="Google" id="ProtNLM"/>
    </source>
</evidence>
<proteinExistence type="predicted"/>
<dbReference type="AlphaFoldDB" id="A0A1S7LG60"/>
<protein>
    <recommendedName>
        <fullName evidence="2">Alpha/beta hydrolase</fullName>
    </recommendedName>
</protein>
<dbReference type="EMBL" id="LO017727">
    <property type="protein sequence ID" value="CRH05528.1"/>
    <property type="molecule type" value="Genomic_DNA"/>
</dbReference>
<dbReference type="SUPFAM" id="SSF53474">
    <property type="entry name" value="alpha/beta-Hydrolases"/>
    <property type="match status" value="1"/>
</dbReference>
<evidence type="ECO:0000313" key="1">
    <source>
        <dbReference type="EMBL" id="CRH05528.1"/>
    </source>
</evidence>